<dbReference type="InterPro" id="IPR051782">
    <property type="entry name" value="ABC_Transporter_VariousFunc"/>
</dbReference>
<dbReference type="Proteomes" id="UP001205748">
    <property type="component" value="Unassembled WGS sequence"/>
</dbReference>
<dbReference type="AlphaFoldDB" id="A0AAE3L4K4"/>
<evidence type="ECO:0000256" key="3">
    <source>
        <dbReference type="ARBA" id="ARBA00022840"/>
    </source>
</evidence>
<sequence>MLIVSHLSKNYGKLKALEDVSFEVQSGEIVGLLGPNGAGKSTTLKAITGLLRPTSGTITIEGIAHKDVRVKHLFTYVSETPELYEMLTVMEHMQFVAYAYGLSHWKDRADHLLDQFDLKDKVNELGKNLSKGMKQKVAICTGLLHDPKLLIFDEPFIGLDPKAIRELKNIFRQLKEEGKCIFISSHLLDSIEDFCDRVLVLKNGKLIAKGTLDELRSRVEGGESSSLEDVFLEVTK</sequence>
<dbReference type="PROSITE" id="PS50893">
    <property type="entry name" value="ABC_TRANSPORTER_2"/>
    <property type="match status" value="1"/>
</dbReference>
<feature type="domain" description="ABC transporter" evidence="4">
    <location>
        <begin position="2"/>
        <end position="228"/>
    </location>
</feature>
<protein>
    <submittedName>
        <fullName evidence="5">ABC transporter ATP-binding protein</fullName>
    </submittedName>
</protein>
<keyword evidence="2" id="KW-0547">Nucleotide-binding</keyword>
<keyword evidence="6" id="KW-1185">Reference proteome</keyword>
<dbReference type="CDD" id="cd03230">
    <property type="entry name" value="ABC_DR_subfamily_A"/>
    <property type="match status" value="1"/>
</dbReference>
<dbReference type="InterPro" id="IPR003439">
    <property type="entry name" value="ABC_transporter-like_ATP-bd"/>
</dbReference>
<evidence type="ECO:0000259" key="4">
    <source>
        <dbReference type="PROSITE" id="PS50893"/>
    </source>
</evidence>
<keyword evidence="1" id="KW-0813">Transport</keyword>
<evidence type="ECO:0000256" key="2">
    <source>
        <dbReference type="ARBA" id="ARBA00022741"/>
    </source>
</evidence>
<name>A0AAE3L4K4_9FIRM</name>
<proteinExistence type="predicted"/>
<gene>
    <name evidence="5" type="ORF">NSA47_14620</name>
</gene>
<comment type="caution">
    <text evidence="5">The sequence shown here is derived from an EMBL/GenBank/DDBJ whole genome shotgun (WGS) entry which is preliminary data.</text>
</comment>
<dbReference type="InterPro" id="IPR017871">
    <property type="entry name" value="ABC_transporter-like_CS"/>
</dbReference>
<dbReference type="EMBL" id="JANKAS010000022">
    <property type="protein sequence ID" value="MCR1900198.1"/>
    <property type="molecule type" value="Genomic_DNA"/>
</dbReference>
<dbReference type="PROSITE" id="PS00211">
    <property type="entry name" value="ABC_TRANSPORTER_1"/>
    <property type="match status" value="1"/>
</dbReference>
<dbReference type="GO" id="GO:0005524">
    <property type="term" value="F:ATP binding"/>
    <property type="evidence" value="ECO:0007669"/>
    <property type="project" value="UniProtKB-KW"/>
</dbReference>
<dbReference type="PANTHER" id="PTHR42939">
    <property type="entry name" value="ABC TRANSPORTER ATP-BINDING PROTEIN ALBC-RELATED"/>
    <property type="match status" value="1"/>
</dbReference>
<dbReference type="SMART" id="SM00382">
    <property type="entry name" value="AAA"/>
    <property type="match status" value="1"/>
</dbReference>
<keyword evidence="3 5" id="KW-0067">ATP-binding</keyword>
<dbReference type="Gene3D" id="3.40.50.300">
    <property type="entry name" value="P-loop containing nucleotide triphosphate hydrolases"/>
    <property type="match status" value="1"/>
</dbReference>
<accession>A0AAE3L4K4</accession>
<dbReference type="Pfam" id="PF00005">
    <property type="entry name" value="ABC_tran"/>
    <property type="match status" value="1"/>
</dbReference>
<dbReference type="RefSeq" id="WP_257533318.1">
    <property type="nucleotide sequence ID" value="NZ_JANKAS010000022.1"/>
</dbReference>
<organism evidence="5 6">
    <name type="scientific">Irregularibacter muris</name>
    <dbReference type="NCBI Taxonomy" id="1796619"/>
    <lineage>
        <taxon>Bacteria</taxon>
        <taxon>Bacillati</taxon>
        <taxon>Bacillota</taxon>
        <taxon>Clostridia</taxon>
        <taxon>Eubacteriales</taxon>
        <taxon>Eubacteriaceae</taxon>
        <taxon>Irregularibacter</taxon>
    </lineage>
</organism>
<dbReference type="PANTHER" id="PTHR42939:SF1">
    <property type="entry name" value="ABC TRANSPORTER ATP-BINDING PROTEIN ALBC-RELATED"/>
    <property type="match status" value="1"/>
</dbReference>
<evidence type="ECO:0000313" key="5">
    <source>
        <dbReference type="EMBL" id="MCR1900198.1"/>
    </source>
</evidence>
<dbReference type="SUPFAM" id="SSF52540">
    <property type="entry name" value="P-loop containing nucleoside triphosphate hydrolases"/>
    <property type="match status" value="1"/>
</dbReference>
<dbReference type="InterPro" id="IPR027417">
    <property type="entry name" value="P-loop_NTPase"/>
</dbReference>
<evidence type="ECO:0000313" key="6">
    <source>
        <dbReference type="Proteomes" id="UP001205748"/>
    </source>
</evidence>
<reference evidence="5" key="1">
    <citation type="submission" date="2022-07" db="EMBL/GenBank/DDBJ databases">
        <title>Enhanced cultured diversity of the mouse gut microbiota enables custom-made synthetic communities.</title>
        <authorList>
            <person name="Afrizal A."/>
        </authorList>
    </citation>
    <scope>NUCLEOTIDE SEQUENCE</scope>
    <source>
        <strain evidence="5">DSM 28593</strain>
    </source>
</reference>
<dbReference type="GO" id="GO:0016887">
    <property type="term" value="F:ATP hydrolysis activity"/>
    <property type="evidence" value="ECO:0007669"/>
    <property type="project" value="InterPro"/>
</dbReference>
<evidence type="ECO:0000256" key="1">
    <source>
        <dbReference type="ARBA" id="ARBA00022448"/>
    </source>
</evidence>
<dbReference type="InterPro" id="IPR003593">
    <property type="entry name" value="AAA+_ATPase"/>
</dbReference>